<accession>A0AAD4GJ25</accession>
<gene>
    <name evidence="2" type="ORF">L210DRAFT_3525147</name>
</gene>
<organism evidence="2 3">
    <name type="scientific">Boletus edulis BED1</name>
    <dbReference type="NCBI Taxonomy" id="1328754"/>
    <lineage>
        <taxon>Eukaryota</taxon>
        <taxon>Fungi</taxon>
        <taxon>Dikarya</taxon>
        <taxon>Basidiomycota</taxon>
        <taxon>Agaricomycotina</taxon>
        <taxon>Agaricomycetes</taxon>
        <taxon>Agaricomycetidae</taxon>
        <taxon>Boletales</taxon>
        <taxon>Boletineae</taxon>
        <taxon>Boletaceae</taxon>
        <taxon>Boletoideae</taxon>
        <taxon>Boletus</taxon>
    </lineage>
</organism>
<evidence type="ECO:0000313" key="3">
    <source>
        <dbReference type="Proteomes" id="UP001194468"/>
    </source>
</evidence>
<sequence>MLYQRSSWITNALDSDCTHYVLMLSHVRRGFRTVGPSRRCPSWTSSWRSTAPSSPRLPCRRHQN</sequence>
<keyword evidence="3" id="KW-1185">Reference proteome</keyword>
<name>A0AAD4GJ25_BOLED</name>
<comment type="caution">
    <text evidence="2">The sequence shown here is derived from an EMBL/GenBank/DDBJ whole genome shotgun (WGS) entry which is preliminary data.</text>
</comment>
<feature type="region of interest" description="Disordered" evidence="1">
    <location>
        <begin position="34"/>
        <end position="64"/>
    </location>
</feature>
<dbReference type="Proteomes" id="UP001194468">
    <property type="component" value="Unassembled WGS sequence"/>
</dbReference>
<dbReference type="AlphaFoldDB" id="A0AAD4GJ25"/>
<dbReference type="EMBL" id="WHUW01000004">
    <property type="protein sequence ID" value="KAF8447175.1"/>
    <property type="molecule type" value="Genomic_DNA"/>
</dbReference>
<proteinExistence type="predicted"/>
<evidence type="ECO:0000313" key="2">
    <source>
        <dbReference type="EMBL" id="KAF8447175.1"/>
    </source>
</evidence>
<reference evidence="2" key="2">
    <citation type="journal article" date="2020" name="Nat. Commun.">
        <title>Large-scale genome sequencing of mycorrhizal fungi provides insights into the early evolution of symbiotic traits.</title>
        <authorList>
            <person name="Miyauchi S."/>
            <person name="Kiss E."/>
            <person name="Kuo A."/>
            <person name="Drula E."/>
            <person name="Kohler A."/>
            <person name="Sanchez-Garcia M."/>
            <person name="Morin E."/>
            <person name="Andreopoulos B."/>
            <person name="Barry K.W."/>
            <person name="Bonito G."/>
            <person name="Buee M."/>
            <person name="Carver A."/>
            <person name="Chen C."/>
            <person name="Cichocki N."/>
            <person name="Clum A."/>
            <person name="Culley D."/>
            <person name="Crous P.W."/>
            <person name="Fauchery L."/>
            <person name="Girlanda M."/>
            <person name="Hayes R.D."/>
            <person name="Keri Z."/>
            <person name="LaButti K."/>
            <person name="Lipzen A."/>
            <person name="Lombard V."/>
            <person name="Magnuson J."/>
            <person name="Maillard F."/>
            <person name="Murat C."/>
            <person name="Nolan M."/>
            <person name="Ohm R.A."/>
            <person name="Pangilinan J."/>
            <person name="Pereira M.F."/>
            <person name="Perotto S."/>
            <person name="Peter M."/>
            <person name="Pfister S."/>
            <person name="Riley R."/>
            <person name="Sitrit Y."/>
            <person name="Stielow J.B."/>
            <person name="Szollosi G."/>
            <person name="Zifcakova L."/>
            <person name="Stursova M."/>
            <person name="Spatafora J.W."/>
            <person name="Tedersoo L."/>
            <person name="Vaario L.M."/>
            <person name="Yamada A."/>
            <person name="Yan M."/>
            <person name="Wang P."/>
            <person name="Xu J."/>
            <person name="Bruns T."/>
            <person name="Baldrian P."/>
            <person name="Vilgalys R."/>
            <person name="Dunand C."/>
            <person name="Henrissat B."/>
            <person name="Grigoriev I.V."/>
            <person name="Hibbett D."/>
            <person name="Nagy L.G."/>
            <person name="Martin F.M."/>
        </authorList>
    </citation>
    <scope>NUCLEOTIDE SEQUENCE</scope>
    <source>
        <strain evidence="2">BED1</strain>
    </source>
</reference>
<evidence type="ECO:0000256" key="1">
    <source>
        <dbReference type="SAM" id="MobiDB-lite"/>
    </source>
</evidence>
<reference evidence="2" key="1">
    <citation type="submission" date="2019-10" db="EMBL/GenBank/DDBJ databases">
        <authorList>
            <consortium name="DOE Joint Genome Institute"/>
            <person name="Kuo A."/>
            <person name="Miyauchi S."/>
            <person name="Kiss E."/>
            <person name="Drula E."/>
            <person name="Kohler A."/>
            <person name="Sanchez-Garcia M."/>
            <person name="Andreopoulos B."/>
            <person name="Barry K.W."/>
            <person name="Bonito G."/>
            <person name="Buee M."/>
            <person name="Carver A."/>
            <person name="Chen C."/>
            <person name="Cichocki N."/>
            <person name="Clum A."/>
            <person name="Culley D."/>
            <person name="Crous P.W."/>
            <person name="Fauchery L."/>
            <person name="Girlanda M."/>
            <person name="Hayes R."/>
            <person name="Keri Z."/>
            <person name="LaButti K."/>
            <person name="Lipzen A."/>
            <person name="Lombard V."/>
            <person name="Magnuson J."/>
            <person name="Maillard F."/>
            <person name="Morin E."/>
            <person name="Murat C."/>
            <person name="Nolan M."/>
            <person name="Ohm R."/>
            <person name="Pangilinan J."/>
            <person name="Pereira M."/>
            <person name="Perotto S."/>
            <person name="Peter M."/>
            <person name="Riley R."/>
            <person name="Sitrit Y."/>
            <person name="Stielow B."/>
            <person name="Szollosi G."/>
            <person name="Zifcakova L."/>
            <person name="Stursova M."/>
            <person name="Spatafora J.W."/>
            <person name="Tedersoo L."/>
            <person name="Vaario L.-M."/>
            <person name="Yamada A."/>
            <person name="Yan M."/>
            <person name="Wang P."/>
            <person name="Xu J."/>
            <person name="Bruns T."/>
            <person name="Baldrian P."/>
            <person name="Vilgalys R."/>
            <person name="Henrissat B."/>
            <person name="Grigoriev I.V."/>
            <person name="Hibbett D."/>
            <person name="Nagy L.G."/>
            <person name="Martin F.M."/>
        </authorList>
    </citation>
    <scope>NUCLEOTIDE SEQUENCE</scope>
    <source>
        <strain evidence="2">BED1</strain>
    </source>
</reference>
<feature type="compositionally biased region" description="Polar residues" evidence="1">
    <location>
        <begin position="42"/>
        <end position="53"/>
    </location>
</feature>
<protein>
    <submittedName>
        <fullName evidence="2">Uncharacterized protein</fullName>
    </submittedName>
</protein>